<keyword evidence="4" id="KW-1185">Reference proteome</keyword>
<dbReference type="InterPro" id="IPR044560">
    <property type="entry name" value="MOase"/>
</dbReference>
<evidence type="ECO:0000256" key="1">
    <source>
        <dbReference type="ARBA" id="ARBA00023002"/>
    </source>
</evidence>
<dbReference type="Proteomes" id="UP001291623">
    <property type="component" value="Unassembled WGS sequence"/>
</dbReference>
<reference evidence="3" key="1">
    <citation type="submission" date="2023-12" db="EMBL/GenBank/DDBJ databases">
        <title>Genome assembly of Anisodus tanguticus.</title>
        <authorList>
            <person name="Wang Y.-J."/>
        </authorList>
    </citation>
    <scope>NUCLEOTIDE SEQUENCE</scope>
    <source>
        <strain evidence="3">KB-2021</strain>
        <tissue evidence="3">Leaf</tissue>
    </source>
</reference>
<dbReference type="GO" id="GO:0004497">
    <property type="term" value="F:monooxygenase activity"/>
    <property type="evidence" value="ECO:0007669"/>
    <property type="project" value="UniProtKB-KW"/>
</dbReference>
<evidence type="ECO:0000313" key="4">
    <source>
        <dbReference type="Proteomes" id="UP001291623"/>
    </source>
</evidence>
<dbReference type="PANTHER" id="PTHR45934">
    <property type="entry name" value="FAD/NAD(P)-BINDING OXIDOREDUCTASE FAMILY PROTEIN"/>
    <property type="match status" value="1"/>
</dbReference>
<evidence type="ECO:0000313" key="3">
    <source>
        <dbReference type="EMBL" id="KAK4355900.1"/>
    </source>
</evidence>
<comment type="caution">
    <text evidence="3">The sequence shown here is derived from an EMBL/GenBank/DDBJ whole genome shotgun (WGS) entry which is preliminary data.</text>
</comment>
<accession>A0AAE1VCX7</accession>
<dbReference type="InterPro" id="IPR036188">
    <property type="entry name" value="FAD/NAD-bd_sf"/>
</dbReference>
<keyword evidence="2" id="KW-0503">Monooxygenase</keyword>
<dbReference type="AlphaFoldDB" id="A0AAE1VCX7"/>
<sequence length="209" mass="22818">MLAAFLQIIGQNTRYCVIRNTFDQSQFAASENFHKILKALNSIASDLMAKPGPIVSAKISESTRADYRKEDIVIVGAGITGLATVVSLQRMVIKSEDGRELHSFRFKDEDESQEVRAVERRVLLETLASKLPPDAISFSSKLANIEKSENGETLLELEDGIQISAKVVECALELPVCRVSGVLVLTCLSISPLVSNISVANNISLIQLD</sequence>
<dbReference type="Gene3D" id="3.50.50.60">
    <property type="entry name" value="FAD/NAD(P)-binding domain"/>
    <property type="match status" value="1"/>
</dbReference>
<gene>
    <name evidence="3" type="ORF">RND71_024871</name>
</gene>
<proteinExistence type="predicted"/>
<dbReference type="PANTHER" id="PTHR45934:SF9">
    <property type="entry name" value="FAD_NAD(P)-BINDING OXIDOREDUCTASE FAMILY PROTEIN"/>
    <property type="match status" value="1"/>
</dbReference>
<keyword evidence="1" id="KW-0560">Oxidoreductase</keyword>
<dbReference type="EMBL" id="JAVYJV010000013">
    <property type="protein sequence ID" value="KAK4355900.1"/>
    <property type="molecule type" value="Genomic_DNA"/>
</dbReference>
<organism evidence="3 4">
    <name type="scientific">Anisodus tanguticus</name>
    <dbReference type="NCBI Taxonomy" id="243964"/>
    <lineage>
        <taxon>Eukaryota</taxon>
        <taxon>Viridiplantae</taxon>
        <taxon>Streptophyta</taxon>
        <taxon>Embryophyta</taxon>
        <taxon>Tracheophyta</taxon>
        <taxon>Spermatophyta</taxon>
        <taxon>Magnoliopsida</taxon>
        <taxon>eudicotyledons</taxon>
        <taxon>Gunneridae</taxon>
        <taxon>Pentapetalae</taxon>
        <taxon>asterids</taxon>
        <taxon>lamiids</taxon>
        <taxon>Solanales</taxon>
        <taxon>Solanaceae</taxon>
        <taxon>Solanoideae</taxon>
        <taxon>Hyoscyameae</taxon>
        <taxon>Anisodus</taxon>
    </lineage>
</organism>
<dbReference type="SUPFAM" id="SSF51905">
    <property type="entry name" value="FAD/NAD(P)-binding domain"/>
    <property type="match status" value="1"/>
</dbReference>
<protein>
    <submittedName>
        <fullName evidence="3">Uncharacterized protein</fullName>
    </submittedName>
</protein>
<evidence type="ECO:0000256" key="2">
    <source>
        <dbReference type="ARBA" id="ARBA00023033"/>
    </source>
</evidence>
<name>A0AAE1VCX7_9SOLA</name>